<feature type="transmembrane region" description="Helical" evidence="18">
    <location>
        <begin position="302"/>
        <end position="322"/>
    </location>
</feature>
<dbReference type="EMBL" id="BMOQ01000007">
    <property type="protein sequence ID" value="GGN23771.1"/>
    <property type="molecule type" value="Genomic_DNA"/>
</dbReference>
<dbReference type="InterPro" id="IPR054479">
    <property type="entry name" value="AglB-like_core"/>
</dbReference>
<dbReference type="Gene3D" id="3.40.50.12610">
    <property type="match status" value="1"/>
</dbReference>
<evidence type="ECO:0000256" key="1">
    <source>
        <dbReference type="ARBA" id="ARBA00001936"/>
    </source>
</evidence>
<dbReference type="InterPro" id="IPR003674">
    <property type="entry name" value="Oligo_trans_STT3"/>
</dbReference>
<evidence type="ECO:0000256" key="2">
    <source>
        <dbReference type="ARBA" id="ARBA00001946"/>
    </source>
</evidence>
<proteinExistence type="inferred from homology"/>
<feature type="region of interest" description="Disordered" evidence="17">
    <location>
        <begin position="985"/>
        <end position="1039"/>
    </location>
</feature>
<evidence type="ECO:0000256" key="12">
    <source>
        <dbReference type="ARBA" id="ARBA00022989"/>
    </source>
</evidence>
<dbReference type="InterPro" id="IPR026410">
    <property type="entry name" value="OlisacTrfase_arch"/>
</dbReference>
<feature type="transmembrane region" description="Helical" evidence="18">
    <location>
        <begin position="25"/>
        <end position="41"/>
    </location>
</feature>
<keyword evidence="11" id="KW-0460">Magnesium</keyword>
<keyword evidence="14" id="KW-0464">Manganese</keyword>
<feature type="transmembrane region" description="Helical" evidence="18">
    <location>
        <begin position="121"/>
        <end position="143"/>
    </location>
</feature>
<comment type="similarity">
    <text evidence="5">Belongs to the STT3 family.</text>
</comment>
<evidence type="ECO:0000256" key="5">
    <source>
        <dbReference type="ARBA" id="ARBA00010810"/>
    </source>
</evidence>
<protein>
    <recommendedName>
        <fullName evidence="6">dolichyl-phosphooligosaccharide-protein glycotransferase</fullName>
        <ecNumber evidence="6">2.4.99.21</ecNumber>
    </recommendedName>
    <alternativeName>
        <fullName evidence="15">Oligosaccharyl transferase</fullName>
    </alternativeName>
</protein>
<keyword evidence="7" id="KW-0328">Glycosyltransferase</keyword>
<evidence type="ECO:0000256" key="3">
    <source>
        <dbReference type="ARBA" id="ARBA00004651"/>
    </source>
</evidence>
<feature type="transmembrane region" description="Helical" evidence="18">
    <location>
        <begin position="548"/>
        <end position="570"/>
    </location>
</feature>
<feature type="transmembrane region" description="Helical" evidence="18">
    <location>
        <begin position="155"/>
        <end position="173"/>
    </location>
</feature>
<feature type="domain" description="AglB-like core" evidence="21">
    <location>
        <begin position="596"/>
        <end position="710"/>
    </location>
</feature>
<evidence type="ECO:0000256" key="10">
    <source>
        <dbReference type="ARBA" id="ARBA00022723"/>
    </source>
</evidence>
<dbReference type="Proteomes" id="UP000608850">
    <property type="component" value="Unassembled WGS sequence"/>
</dbReference>
<keyword evidence="12 18" id="KW-1133">Transmembrane helix</keyword>
<dbReference type="GO" id="GO:0004576">
    <property type="term" value="F:oligosaccharyl transferase activity"/>
    <property type="evidence" value="ECO:0007669"/>
    <property type="project" value="InterPro"/>
</dbReference>
<evidence type="ECO:0000259" key="19">
    <source>
        <dbReference type="Pfam" id="PF02516"/>
    </source>
</evidence>
<keyword evidence="8 22" id="KW-0808">Transferase</keyword>
<dbReference type="GO" id="GO:0046872">
    <property type="term" value="F:metal ion binding"/>
    <property type="evidence" value="ECO:0007669"/>
    <property type="project" value="UniProtKB-KW"/>
</dbReference>
<dbReference type="Gene3D" id="2.60.40.3390">
    <property type="match status" value="1"/>
</dbReference>
<feature type="transmembrane region" description="Helical" evidence="18">
    <location>
        <begin position="222"/>
        <end position="238"/>
    </location>
</feature>
<comment type="cofactor">
    <cofactor evidence="2">
        <name>Mg(2+)</name>
        <dbReference type="ChEBI" id="CHEBI:18420"/>
    </cofactor>
</comment>
<evidence type="ECO:0000256" key="14">
    <source>
        <dbReference type="ARBA" id="ARBA00023211"/>
    </source>
</evidence>
<sequence>MSDDTDQSAGPSSGGRSVLDIAADWYPVPVVALLMAFMLWVRGQSWQNFVQDGQILLSGNDPWYHLRSTEYVVHHWPATRPFEIWTQFPTGTSVGQFGTLFDQVMATVALIIGLGSPSDHLIRLVVLFTPVVVGTLVAIPMYYLGKRLAGRAGGVLSVAVLGFIPGVFLQRSLVGTADHNIVEPLFQSLAVLALLVAFHVAERDSPVWEQVRAREWDALKPVLGWSTLAGIATALYMWTWPPGVLLVGIVGVFFLLQLASNHYNGTSPDHLAFVGVTSSVVTGALLLLPFDTIGFSASRFSLLQPLAAFAVAVACLFLAWLSRTFESRDVDRRAYPVVVLLISAVGAGLVAVLLPDVFAMIFSNLQRFVAFDASASQRTIGEAQPWLGSLSNYGGSRFALFFSQYGLAFFAMLAGLAWLLWRPFIDASSRKRWFAVVALVVTAIVSLLPGLLPTIAGTLGLNPTWTGIVVVGGLLFASVVIGDHDAEKAFVVVWTLFLIAAAFTQVRFNYYLAVPVAVISGYAGATLLRSDYVDIAAVRESAENVEAIHVIAVVAVLLVLIAPLAASVTLSTDRGNFQTTTAVQTGASAGPGGVTGWAPMLDWMQNNTPAEGNYGGAGNADQLDYYGTYHQTDDYDYPKGSYGVMSWWDYGHWITVLGERIPDANPFQGGATYAANYLLAQNETHANEILDSKGDANETTRYVAVDWQMAAVNSKFSAPTVFYDDREGVNRYDFYRPLLSQTQNGGYQLQAYVHSQDYYETMLVRLFRYQGSAMSPEPIVVDWDRSQGPYYLSNGQGSSSTVRQFNTTAEAEAYVANDSTSQIGGVGRYPSEYVPALEHYRLVGLSSKAPSQQLSNMPAWAKLYERVPGATVQGSGPANANVTASVTMYSTQQGENQNFTYTQRAQTGPNGEFTMTLPYSTTGYDEYGPENGYTNVSVRSTGNYTFSATANGTYWTGSADVTEGQVNGANDSATQVSMSELDLSSLLGGSSESGDGSSSGSSSSESGSGGSSDGGSSTSTDGTASDTTAAVTEPTARAA</sequence>
<feature type="domain" description="Oligosaccharyl transferase STT3 N-terminal" evidence="19">
    <location>
        <begin position="50"/>
        <end position="443"/>
    </location>
</feature>
<evidence type="ECO:0000256" key="15">
    <source>
        <dbReference type="ARBA" id="ARBA00030679"/>
    </source>
</evidence>
<dbReference type="EC" id="2.4.99.21" evidence="6"/>
<evidence type="ECO:0000259" key="20">
    <source>
        <dbReference type="Pfam" id="PF18079"/>
    </source>
</evidence>
<comment type="cofactor">
    <cofactor evidence="1">
        <name>Mn(2+)</name>
        <dbReference type="ChEBI" id="CHEBI:29035"/>
    </cofactor>
</comment>
<reference evidence="22 23" key="1">
    <citation type="journal article" date="2019" name="Int. J. Syst. Evol. Microbiol.">
        <title>The Global Catalogue of Microorganisms (GCM) 10K type strain sequencing project: providing services to taxonomists for standard genome sequencing and annotation.</title>
        <authorList>
            <consortium name="The Broad Institute Genomics Platform"/>
            <consortium name="The Broad Institute Genome Sequencing Center for Infectious Disease"/>
            <person name="Wu L."/>
            <person name="Ma J."/>
        </authorList>
    </citation>
    <scope>NUCLEOTIDE SEQUENCE [LARGE SCALE GENOMIC DNA]</scope>
    <source>
        <strain evidence="22 23">JCM 16331</strain>
    </source>
</reference>
<accession>A0A830GFJ3</accession>
<evidence type="ECO:0000256" key="8">
    <source>
        <dbReference type="ARBA" id="ARBA00022679"/>
    </source>
</evidence>
<evidence type="ECO:0000259" key="21">
    <source>
        <dbReference type="Pfam" id="PF22627"/>
    </source>
</evidence>
<feature type="transmembrane region" description="Helical" evidence="18">
    <location>
        <begin position="489"/>
        <end position="504"/>
    </location>
</feature>
<keyword evidence="9 18" id="KW-0812">Transmembrane</keyword>
<feature type="transmembrane region" description="Helical" evidence="18">
    <location>
        <begin position="97"/>
        <end position="115"/>
    </location>
</feature>
<comment type="pathway">
    <text evidence="4">Protein modification; protein glycosylation.</text>
</comment>
<evidence type="ECO:0000256" key="11">
    <source>
        <dbReference type="ARBA" id="ARBA00022842"/>
    </source>
</evidence>
<feature type="transmembrane region" description="Helical" evidence="18">
    <location>
        <begin position="244"/>
        <end position="259"/>
    </location>
</feature>
<evidence type="ECO:0000256" key="17">
    <source>
        <dbReference type="SAM" id="MobiDB-lite"/>
    </source>
</evidence>
<dbReference type="GO" id="GO:0005886">
    <property type="term" value="C:plasma membrane"/>
    <property type="evidence" value="ECO:0007669"/>
    <property type="project" value="UniProtKB-SubCell"/>
</dbReference>
<dbReference type="InterPro" id="IPR048307">
    <property type="entry name" value="STT3_N"/>
</dbReference>
<comment type="caution">
    <text evidence="22">The sequence shown here is derived from an EMBL/GenBank/DDBJ whole genome shotgun (WGS) entry which is preliminary data.</text>
</comment>
<organism evidence="22 23">
    <name type="scientific">Halarchaeum nitratireducens</name>
    <dbReference type="NCBI Taxonomy" id="489913"/>
    <lineage>
        <taxon>Archaea</taxon>
        <taxon>Methanobacteriati</taxon>
        <taxon>Methanobacteriota</taxon>
        <taxon>Stenosarchaea group</taxon>
        <taxon>Halobacteria</taxon>
        <taxon>Halobacteriales</taxon>
        <taxon>Halobacteriaceae</taxon>
    </lineage>
</organism>
<dbReference type="Pfam" id="PF18079">
    <property type="entry name" value="AglB_L1"/>
    <property type="match status" value="1"/>
</dbReference>
<feature type="transmembrane region" description="Helical" evidence="18">
    <location>
        <begin position="398"/>
        <end position="421"/>
    </location>
</feature>
<evidence type="ECO:0000313" key="23">
    <source>
        <dbReference type="Proteomes" id="UP000608850"/>
    </source>
</evidence>
<dbReference type="UniPathway" id="UPA00378"/>
<evidence type="ECO:0000256" key="16">
    <source>
        <dbReference type="ARBA" id="ARBA00034066"/>
    </source>
</evidence>
<dbReference type="Pfam" id="PF22627">
    <property type="entry name" value="AglB_core-like"/>
    <property type="match status" value="1"/>
</dbReference>
<dbReference type="PANTHER" id="PTHR13872:SF1">
    <property type="entry name" value="DOLICHYL-DIPHOSPHOOLIGOSACCHARIDE--PROTEIN GLYCOSYLTRANSFERASE SUBUNIT STT3B"/>
    <property type="match status" value="1"/>
</dbReference>
<feature type="transmembrane region" description="Helical" evidence="18">
    <location>
        <begin position="510"/>
        <end position="528"/>
    </location>
</feature>
<name>A0A830GFJ3_9EURY</name>
<keyword evidence="23" id="KW-1185">Reference proteome</keyword>
<dbReference type="InterPro" id="IPR041154">
    <property type="entry name" value="AglB_P1"/>
</dbReference>
<dbReference type="OrthoDB" id="82393at2157"/>
<dbReference type="PANTHER" id="PTHR13872">
    <property type="entry name" value="DOLICHYL-DIPHOSPHOOLIGOSACCHARIDE--PROTEIN GLYCOSYLTRANSFERASE SUBUNIT"/>
    <property type="match status" value="1"/>
</dbReference>
<feature type="transmembrane region" description="Helical" evidence="18">
    <location>
        <begin position="464"/>
        <end position="482"/>
    </location>
</feature>
<feature type="transmembrane region" description="Helical" evidence="18">
    <location>
        <begin position="271"/>
        <end position="290"/>
    </location>
</feature>
<evidence type="ECO:0000256" key="13">
    <source>
        <dbReference type="ARBA" id="ARBA00023136"/>
    </source>
</evidence>
<feature type="transmembrane region" description="Helical" evidence="18">
    <location>
        <begin position="433"/>
        <end position="452"/>
    </location>
</feature>
<comment type="subcellular location">
    <subcellularLocation>
        <location evidence="3">Cell membrane</location>
        <topology evidence="3">Multi-pass membrane protein</topology>
    </subcellularLocation>
</comment>
<evidence type="ECO:0000256" key="4">
    <source>
        <dbReference type="ARBA" id="ARBA00004922"/>
    </source>
</evidence>
<feature type="transmembrane region" description="Helical" evidence="18">
    <location>
        <begin position="334"/>
        <end position="354"/>
    </location>
</feature>
<keyword evidence="13 18" id="KW-0472">Membrane</keyword>
<evidence type="ECO:0000256" key="18">
    <source>
        <dbReference type="SAM" id="Phobius"/>
    </source>
</evidence>
<feature type="domain" description="Archaeal glycosylation protein B peripheral" evidence="20">
    <location>
        <begin position="869"/>
        <end position="967"/>
    </location>
</feature>
<dbReference type="RefSeq" id="WP_188879600.1">
    <property type="nucleotide sequence ID" value="NZ_BMOQ01000007.1"/>
</dbReference>
<feature type="compositionally biased region" description="Low complexity" evidence="17">
    <location>
        <begin position="1014"/>
        <end position="1030"/>
    </location>
</feature>
<evidence type="ECO:0000256" key="6">
    <source>
        <dbReference type="ARBA" id="ARBA00012602"/>
    </source>
</evidence>
<evidence type="ECO:0000313" key="22">
    <source>
        <dbReference type="EMBL" id="GGN23771.1"/>
    </source>
</evidence>
<keyword evidence="10" id="KW-0479">Metal-binding</keyword>
<evidence type="ECO:0000256" key="9">
    <source>
        <dbReference type="ARBA" id="ARBA00022692"/>
    </source>
</evidence>
<dbReference type="NCBIfam" id="TIGR04154">
    <property type="entry name" value="archaeo_STT3"/>
    <property type="match status" value="1"/>
</dbReference>
<gene>
    <name evidence="22" type="ORF">GCM10009021_26750</name>
</gene>
<dbReference type="Pfam" id="PF02516">
    <property type="entry name" value="STT3"/>
    <property type="match status" value="1"/>
</dbReference>
<feature type="compositionally biased region" description="Low complexity" evidence="17">
    <location>
        <begin position="985"/>
        <end position="1006"/>
    </location>
</feature>
<comment type="catalytic activity">
    <reaction evidence="16">
        <text>an archaeal dolichyl phosphooligosaccharide + [protein]-L-asparagine = an archaeal dolichyl phosphate + a glycoprotein with the oligosaccharide chain attached by N-beta-D-glycosyl linkage to a protein L-asparagine.</text>
        <dbReference type="EC" id="2.4.99.21"/>
    </reaction>
</comment>
<dbReference type="AlphaFoldDB" id="A0A830GFJ3"/>
<evidence type="ECO:0000256" key="7">
    <source>
        <dbReference type="ARBA" id="ARBA00022676"/>
    </source>
</evidence>
<feature type="transmembrane region" description="Helical" evidence="18">
    <location>
        <begin position="185"/>
        <end position="201"/>
    </location>
</feature>